<feature type="region of interest" description="Disordered" evidence="2">
    <location>
        <begin position="309"/>
        <end position="381"/>
    </location>
</feature>
<evidence type="ECO:0000313" key="4">
    <source>
        <dbReference type="Proteomes" id="UP000728032"/>
    </source>
</evidence>
<proteinExistence type="predicted"/>
<keyword evidence="1" id="KW-0175">Coiled coil</keyword>
<feature type="coiled-coil region" evidence="1">
    <location>
        <begin position="215"/>
        <end position="257"/>
    </location>
</feature>
<dbReference type="EMBL" id="CAJPVJ010000092">
    <property type="protein sequence ID" value="CAG2160672.1"/>
    <property type="molecule type" value="Genomic_DNA"/>
</dbReference>
<sequence>MCSISDFIAKQNYFMKTKRKTIESLYQFLDSVDRQAVPTSDTQVDNNQFQQKPNETNEGQVNKKSTVPQETGDSNDLMLEEVEDLFGGLSSAKYDLKRRQLADQRRQEYQLFLEQKSKLETELQNEKKKPKRVVKVDQNYKELLNKKRNEERKHNELNGVEGMDIDDFVPVEDSHTNGYTVPIVGQFYCSNNKFSPDFITPRSRLLATHSSRLKAQKYREELRKQCEERQRIKDEERERIRLEEEELERKLEVQRMKLLLEYEAEQRAIRQRAERSAHKKDVDKHKRDSMTIPASPLSLLRSPTYMHMRDRQPSATPMHNKSKTVSRSLASAMSQSIKSAQPTATQTNAHHRTDPNSAEYYNSDADSSSSDDEINDDQTKEVEFRKRVLSQLSEVRQMMENDHILMMEGLRQQQQTDE</sequence>
<dbReference type="EMBL" id="OC914917">
    <property type="protein sequence ID" value="CAD7637496.1"/>
    <property type="molecule type" value="Genomic_DNA"/>
</dbReference>
<feature type="region of interest" description="Disordered" evidence="2">
    <location>
        <begin position="271"/>
        <end position="292"/>
    </location>
</feature>
<organism evidence="3">
    <name type="scientific">Oppiella nova</name>
    <dbReference type="NCBI Taxonomy" id="334625"/>
    <lineage>
        <taxon>Eukaryota</taxon>
        <taxon>Metazoa</taxon>
        <taxon>Ecdysozoa</taxon>
        <taxon>Arthropoda</taxon>
        <taxon>Chelicerata</taxon>
        <taxon>Arachnida</taxon>
        <taxon>Acari</taxon>
        <taxon>Acariformes</taxon>
        <taxon>Sarcoptiformes</taxon>
        <taxon>Oribatida</taxon>
        <taxon>Brachypylina</taxon>
        <taxon>Oppioidea</taxon>
        <taxon>Oppiidae</taxon>
        <taxon>Oppiella</taxon>
    </lineage>
</organism>
<dbReference type="Proteomes" id="UP000728032">
    <property type="component" value="Unassembled WGS sequence"/>
</dbReference>
<accession>A0A7R9QAD6</accession>
<keyword evidence="4" id="KW-1185">Reference proteome</keyword>
<feature type="coiled-coil region" evidence="1">
    <location>
        <begin position="109"/>
        <end position="160"/>
    </location>
</feature>
<dbReference type="OrthoDB" id="10498886at2759"/>
<evidence type="ECO:0000256" key="2">
    <source>
        <dbReference type="SAM" id="MobiDB-lite"/>
    </source>
</evidence>
<feature type="compositionally biased region" description="Polar residues" evidence="2">
    <location>
        <begin position="38"/>
        <end position="74"/>
    </location>
</feature>
<evidence type="ECO:0000313" key="3">
    <source>
        <dbReference type="EMBL" id="CAD7637496.1"/>
    </source>
</evidence>
<feature type="compositionally biased region" description="Polar residues" evidence="2">
    <location>
        <begin position="313"/>
        <end position="348"/>
    </location>
</feature>
<reference evidence="3" key="1">
    <citation type="submission" date="2020-11" db="EMBL/GenBank/DDBJ databases">
        <authorList>
            <person name="Tran Van P."/>
        </authorList>
    </citation>
    <scope>NUCLEOTIDE SEQUENCE</scope>
</reference>
<evidence type="ECO:0000256" key="1">
    <source>
        <dbReference type="SAM" id="Coils"/>
    </source>
</evidence>
<dbReference type="AlphaFoldDB" id="A0A7R9QAD6"/>
<protein>
    <submittedName>
        <fullName evidence="3">Uncharacterized protein</fullName>
    </submittedName>
</protein>
<feature type="compositionally biased region" description="Low complexity" evidence="2">
    <location>
        <begin position="357"/>
        <end position="368"/>
    </location>
</feature>
<name>A0A7R9QAD6_9ACAR</name>
<feature type="region of interest" description="Disordered" evidence="2">
    <location>
        <begin position="38"/>
        <end position="75"/>
    </location>
</feature>
<gene>
    <name evidence="3" type="ORF">ONB1V03_LOCUS848</name>
</gene>
<feature type="compositionally biased region" description="Basic and acidic residues" evidence="2">
    <location>
        <begin position="271"/>
        <end position="289"/>
    </location>
</feature>